<dbReference type="GeneID" id="112285780"/>
<reference evidence="2" key="3">
    <citation type="submission" date="2020-12" db="UniProtKB">
        <authorList>
            <consortium name="EnsemblPlants"/>
        </authorList>
    </citation>
    <scope>IDENTIFICATION</scope>
</reference>
<gene>
    <name evidence="2" type="primary">LOC112285780</name>
</gene>
<dbReference type="Proteomes" id="UP000006727">
    <property type="component" value="Chromosome 8"/>
</dbReference>
<evidence type="ECO:0000313" key="3">
    <source>
        <dbReference type="Proteomes" id="UP000006727"/>
    </source>
</evidence>
<evidence type="ECO:0000256" key="1">
    <source>
        <dbReference type="SAM" id="Coils"/>
    </source>
</evidence>
<keyword evidence="1" id="KW-0175">Coiled coil</keyword>
<dbReference type="Gramene" id="Pp3c8_9570V3.13">
    <property type="protein sequence ID" value="Pp3c8_9570V3.13"/>
    <property type="gene ID" value="Pp3c8_9570"/>
</dbReference>
<dbReference type="EnsemblPlants" id="Pp3c8_9570V3.14">
    <property type="protein sequence ID" value="Pp3c8_9570V3.14"/>
    <property type="gene ID" value="Pp3c8_9570"/>
</dbReference>
<dbReference type="Gramene" id="Pp3c8_9570V3.11">
    <property type="protein sequence ID" value="Pp3c8_9570V3.11"/>
    <property type="gene ID" value="Pp3c8_9570"/>
</dbReference>
<dbReference type="Gramene" id="Pp3c8_9570V3.14">
    <property type="protein sequence ID" value="Pp3c8_9570V3.14"/>
    <property type="gene ID" value="Pp3c8_9570"/>
</dbReference>
<dbReference type="Gramene" id="Pp3c8_9570V3.18">
    <property type="protein sequence ID" value="Pp3c8_9570V3.18"/>
    <property type="gene ID" value="Pp3c8_9570"/>
</dbReference>
<feature type="coiled-coil region" evidence="1">
    <location>
        <begin position="963"/>
        <end position="997"/>
    </location>
</feature>
<dbReference type="KEGG" id="ppp:112285780"/>
<dbReference type="EnsemblPlants" id="Pp3c8_9570V3.12">
    <property type="protein sequence ID" value="Pp3c8_9570V3.12"/>
    <property type="gene ID" value="Pp3c8_9570"/>
</dbReference>
<sequence>MLMAEQVAILQCSKGTTEVNSVFTNGTHRNNVFEKSIVDVESSVVLGESSWRHEIRSGELIESRNGLSEEIYGDEQCHSVAIETLENWPSCSSPGDTKSCTVNYVRIGSFGDLEKEERENSESRHENLQVHPNELVHFTNVIRPRNLENVVGKAGKRLVTRTLSGEGENTDQIVSNLLSKQLKDLDVKESDSEAELGQESVEPIVEKVEGEVEFKQVTDEMWLGMRADDESHEVDRKERGFEMERREEQLEGGIGMLQGESGQSDDDLRLNHVEKDFGLQKKQNDMDNNMQNMPGSMQFSEEGPEAAAVPCTSVPNDSEMIVATSNQQTAASPQKANFLAFEDRVQEADEQVKEEECFIQPILQVKGNIYNVVQEEQHESREKELHLESSLLSTNEEVTRISGLLTEAELALSIEQERRKESLLEVDQLLENLNEENSIRGEYEEKVTMLSSFLINMKEELTIDGEDGEEVVASRLASVSKDLDKELENMSFKKLSTRSLLSENEQGIRWKLQRDTPVTRKDNLELKLHMQLRKAREREAQVEAMWVERERNLVTKCSYLEAAIVQWESKYEKRDIEALQERKLLEIELEAHRTKWADEKLRLEAVVLKQQQWLEEKVSKWTSLLDAKDRELNSLKNELEELETSLKIVKQALESPPQQVHDQQKHMLETFWQSNTSCESYKAGRSSEESDGESCQSIETFVHATDAVVDEHHKETDSGMVFVEKLILERKELEGKVSNSQMSMDEMRTVFQDKLNQSDAEMKNLEAGLSSKTAEVEDLVAQLNARERQLEALMQKFRDEVLSIDREVEKERHETRDVMEMHFVGERRLVAEIREKEEGWQNDLEAITQELFESREWARQKDVDIINLKEDFEALDEQRKDEEQRLFNRIHSLLEEKDALTDALKQEQKARVAAEAEYQRLEEEHVILLKELGAERRRNSAEPKHGGIDCQDDFDSQAADFRVVNVDIQIEEAMNEIESLREELDNKETQLKHAKKVKEIEWERRQAALIEEYEDMLDMREQELQQVWMRKEQELLSANDKILHQLADQRGETAIVQGALRELEWFIKHGDTNIKAKLADISKKEGMVKVHTSHLEEVDLYIQELQAKLEESEKKRKSAEIAASVRELKRVASFDVALVQGDKDRLLPNIVRHDAHPTSQLSMESGMESLRIRTRFSLGDTFGRSFNSPREIQPDPYLEVENSSGAGRYGGNIGSSTSYGQPRYDYSLPVLPPPSPGRRQQKWFVDVSWLENARKEQTILRNQLDFERQQICSFGQVEAYNRMIEAAGLRALEEKHENESKILALQQEVRWSQPNPLFFCTPGLHALTSCSSLRGPPTKDLSSHNSIFPKLSGEV</sequence>
<name>A0A7I4FVE7_PHYPA</name>
<dbReference type="OrthoDB" id="1931000at2759"/>
<dbReference type="EnsemblPlants" id="Pp3c8_9570V3.13">
    <property type="protein sequence ID" value="Pp3c8_9570V3.13"/>
    <property type="gene ID" value="Pp3c8_9570"/>
</dbReference>
<evidence type="ECO:0000313" key="2">
    <source>
        <dbReference type="EnsemblPlants" id="Pp3c8_9570V3.11"/>
    </source>
</evidence>
<proteinExistence type="predicted"/>
<feature type="coiled-coil region" evidence="1">
    <location>
        <begin position="1095"/>
        <end position="1122"/>
    </location>
</feature>
<dbReference type="Gramene" id="Pp3c8_9570V3.12">
    <property type="protein sequence ID" value="Pp3c8_9570V3.12"/>
    <property type="gene ID" value="Pp3c8_9570"/>
</dbReference>
<dbReference type="EnsemblPlants" id="Pp3c8_9570V3.18">
    <property type="protein sequence ID" value="Pp3c8_9570V3.18"/>
    <property type="gene ID" value="Pp3c8_9570"/>
</dbReference>
<dbReference type="EnsemblPlants" id="Pp3c8_9570V3.11">
    <property type="protein sequence ID" value="Pp3c8_9570V3.11"/>
    <property type="gene ID" value="Pp3c8_9570"/>
</dbReference>
<feature type="coiled-coil region" evidence="1">
    <location>
        <begin position="618"/>
        <end position="652"/>
    </location>
</feature>
<dbReference type="RefSeq" id="XP_024382670.1">
    <property type="nucleotide sequence ID" value="XM_024526902.2"/>
</dbReference>
<keyword evidence="3" id="KW-1185">Reference proteome</keyword>
<organism evidence="2 3">
    <name type="scientific">Physcomitrium patens</name>
    <name type="common">Spreading-leaved earth moss</name>
    <name type="synonym">Physcomitrella patens</name>
    <dbReference type="NCBI Taxonomy" id="3218"/>
    <lineage>
        <taxon>Eukaryota</taxon>
        <taxon>Viridiplantae</taxon>
        <taxon>Streptophyta</taxon>
        <taxon>Embryophyta</taxon>
        <taxon>Bryophyta</taxon>
        <taxon>Bryophytina</taxon>
        <taxon>Bryopsida</taxon>
        <taxon>Funariidae</taxon>
        <taxon>Funariales</taxon>
        <taxon>Funariaceae</taxon>
        <taxon>Physcomitrium</taxon>
    </lineage>
</organism>
<protein>
    <submittedName>
        <fullName evidence="2">Uncharacterized protein</fullName>
    </submittedName>
</protein>
<dbReference type="EnsemblPlants" id="Pp3c8_9570V3.10">
    <property type="protein sequence ID" value="Pp3c8_9570V3.10"/>
    <property type="gene ID" value="Pp3c8_9570"/>
</dbReference>
<reference evidence="2 3" key="1">
    <citation type="journal article" date="2008" name="Science">
        <title>The Physcomitrella genome reveals evolutionary insights into the conquest of land by plants.</title>
        <authorList>
            <person name="Rensing S."/>
            <person name="Lang D."/>
            <person name="Zimmer A."/>
            <person name="Terry A."/>
            <person name="Salamov A."/>
            <person name="Shapiro H."/>
            <person name="Nishiyama T."/>
            <person name="Perroud P.-F."/>
            <person name="Lindquist E."/>
            <person name="Kamisugi Y."/>
            <person name="Tanahashi T."/>
            <person name="Sakakibara K."/>
            <person name="Fujita T."/>
            <person name="Oishi K."/>
            <person name="Shin-I T."/>
            <person name="Kuroki Y."/>
            <person name="Toyoda A."/>
            <person name="Suzuki Y."/>
            <person name="Hashimoto A."/>
            <person name="Yamaguchi K."/>
            <person name="Sugano A."/>
            <person name="Kohara Y."/>
            <person name="Fujiyama A."/>
            <person name="Anterola A."/>
            <person name="Aoki S."/>
            <person name="Ashton N."/>
            <person name="Barbazuk W.B."/>
            <person name="Barker E."/>
            <person name="Bennetzen J."/>
            <person name="Bezanilla M."/>
            <person name="Blankenship R."/>
            <person name="Cho S.H."/>
            <person name="Dutcher S."/>
            <person name="Estelle M."/>
            <person name="Fawcett J.A."/>
            <person name="Gundlach H."/>
            <person name="Hanada K."/>
            <person name="Heyl A."/>
            <person name="Hicks K.A."/>
            <person name="Hugh J."/>
            <person name="Lohr M."/>
            <person name="Mayer K."/>
            <person name="Melkozernov A."/>
            <person name="Murata T."/>
            <person name="Nelson D."/>
            <person name="Pils B."/>
            <person name="Prigge M."/>
            <person name="Reiss B."/>
            <person name="Renner T."/>
            <person name="Rombauts S."/>
            <person name="Rushton P."/>
            <person name="Sanderfoot A."/>
            <person name="Schween G."/>
            <person name="Shiu S.-H."/>
            <person name="Stueber K."/>
            <person name="Theodoulou F.L."/>
            <person name="Tu H."/>
            <person name="Van de Peer Y."/>
            <person name="Verrier P.J."/>
            <person name="Waters E."/>
            <person name="Wood A."/>
            <person name="Yang L."/>
            <person name="Cove D."/>
            <person name="Cuming A."/>
            <person name="Hasebe M."/>
            <person name="Lucas S."/>
            <person name="Mishler D.B."/>
            <person name="Reski R."/>
            <person name="Grigoriev I."/>
            <person name="Quatrano R.S."/>
            <person name="Boore J.L."/>
        </authorList>
    </citation>
    <scope>NUCLEOTIDE SEQUENCE [LARGE SCALE GENOMIC DNA]</scope>
    <source>
        <strain evidence="2 3">cv. Gransden 2004</strain>
    </source>
</reference>
<feature type="coiled-coil region" evidence="1">
    <location>
        <begin position="762"/>
        <end position="938"/>
    </location>
</feature>
<reference evidence="2 3" key="2">
    <citation type="journal article" date="2018" name="Plant J.">
        <title>The Physcomitrella patens chromosome-scale assembly reveals moss genome structure and evolution.</title>
        <authorList>
            <person name="Lang D."/>
            <person name="Ullrich K.K."/>
            <person name="Murat F."/>
            <person name="Fuchs J."/>
            <person name="Jenkins J."/>
            <person name="Haas F.B."/>
            <person name="Piednoel M."/>
            <person name="Gundlach H."/>
            <person name="Van Bel M."/>
            <person name="Meyberg R."/>
            <person name="Vives C."/>
            <person name="Morata J."/>
            <person name="Symeonidi A."/>
            <person name="Hiss M."/>
            <person name="Muchero W."/>
            <person name="Kamisugi Y."/>
            <person name="Saleh O."/>
            <person name="Blanc G."/>
            <person name="Decker E.L."/>
            <person name="van Gessel N."/>
            <person name="Grimwood J."/>
            <person name="Hayes R.D."/>
            <person name="Graham S.W."/>
            <person name="Gunter L.E."/>
            <person name="McDaniel S.F."/>
            <person name="Hoernstein S.N.W."/>
            <person name="Larsson A."/>
            <person name="Li F.W."/>
            <person name="Perroud P.F."/>
            <person name="Phillips J."/>
            <person name="Ranjan P."/>
            <person name="Rokshar D.S."/>
            <person name="Rothfels C.J."/>
            <person name="Schneider L."/>
            <person name="Shu S."/>
            <person name="Stevenson D.W."/>
            <person name="Thummler F."/>
            <person name="Tillich M."/>
            <person name="Villarreal Aguilar J.C."/>
            <person name="Widiez T."/>
            <person name="Wong G.K."/>
            <person name="Wymore A."/>
            <person name="Zhang Y."/>
            <person name="Zimmer A.D."/>
            <person name="Quatrano R.S."/>
            <person name="Mayer K.F.X."/>
            <person name="Goodstein D."/>
            <person name="Casacuberta J.M."/>
            <person name="Vandepoele K."/>
            <person name="Reski R."/>
            <person name="Cuming A.C."/>
            <person name="Tuskan G.A."/>
            <person name="Maumus F."/>
            <person name="Salse J."/>
            <person name="Schmutz J."/>
            <person name="Rensing S.A."/>
        </authorList>
    </citation>
    <scope>NUCLEOTIDE SEQUENCE [LARGE SCALE GENOMIC DNA]</scope>
    <source>
        <strain evidence="2 3">cv. Gransden 2004</strain>
    </source>
</reference>
<dbReference type="Gramene" id="Pp3c8_9570V3.10">
    <property type="protein sequence ID" value="Pp3c8_9570V3.10"/>
    <property type="gene ID" value="Pp3c8_9570"/>
</dbReference>
<accession>A0A7I4FVE7</accession>
<dbReference type="EMBL" id="ABEU02000008">
    <property type="status" value="NOT_ANNOTATED_CDS"/>
    <property type="molecule type" value="Genomic_DNA"/>
</dbReference>